<dbReference type="Proteomes" id="UP000198304">
    <property type="component" value="Unassembled WGS sequence"/>
</dbReference>
<dbReference type="RefSeq" id="WP_176431338.1">
    <property type="nucleotide sequence ID" value="NZ_FZOJ01000010.1"/>
</dbReference>
<organism evidence="1 2">
    <name type="scientific">Anaerovirgula multivorans</name>
    <dbReference type="NCBI Taxonomy" id="312168"/>
    <lineage>
        <taxon>Bacteria</taxon>
        <taxon>Bacillati</taxon>
        <taxon>Bacillota</taxon>
        <taxon>Clostridia</taxon>
        <taxon>Peptostreptococcales</taxon>
        <taxon>Natronincolaceae</taxon>
        <taxon>Anaerovirgula</taxon>
    </lineage>
</organism>
<keyword evidence="2" id="KW-1185">Reference proteome</keyword>
<evidence type="ECO:0000313" key="2">
    <source>
        <dbReference type="Proteomes" id="UP000198304"/>
    </source>
</evidence>
<gene>
    <name evidence="1" type="ORF">SAMN05446037_101053</name>
</gene>
<dbReference type="EMBL" id="FZOJ01000010">
    <property type="protein sequence ID" value="SNS44411.1"/>
    <property type="molecule type" value="Genomic_DNA"/>
</dbReference>
<reference evidence="1 2" key="1">
    <citation type="submission" date="2017-06" db="EMBL/GenBank/DDBJ databases">
        <authorList>
            <person name="Kim H.J."/>
            <person name="Triplett B.A."/>
        </authorList>
    </citation>
    <scope>NUCLEOTIDE SEQUENCE [LARGE SCALE GENOMIC DNA]</scope>
    <source>
        <strain evidence="1 2">SCA</strain>
    </source>
</reference>
<accession>A0A239EJ39</accession>
<protein>
    <submittedName>
        <fullName evidence="1">Uncharacterized protein</fullName>
    </submittedName>
</protein>
<name>A0A239EJ39_9FIRM</name>
<proteinExistence type="predicted"/>
<sequence length="50" mass="5564">MDELVKEQLTALFGDAQYISMTSEEIMSFISPFMEKIAKTYAGNLSPCPS</sequence>
<dbReference type="AlphaFoldDB" id="A0A239EJ39"/>
<evidence type="ECO:0000313" key="1">
    <source>
        <dbReference type="EMBL" id="SNS44411.1"/>
    </source>
</evidence>